<dbReference type="AlphaFoldDB" id="A0A3G6J8G0"/>
<evidence type="ECO:0000313" key="3">
    <source>
        <dbReference type="EMBL" id="AZA12314.1"/>
    </source>
</evidence>
<evidence type="ECO:0008006" key="5">
    <source>
        <dbReference type="Google" id="ProtNLM"/>
    </source>
</evidence>
<feature type="chain" id="PRO_5018026367" description="Secreted protein" evidence="2">
    <location>
        <begin position="30"/>
        <end position="122"/>
    </location>
</feature>
<feature type="signal peptide" evidence="2">
    <location>
        <begin position="1"/>
        <end position="29"/>
    </location>
</feature>
<evidence type="ECO:0000256" key="1">
    <source>
        <dbReference type="SAM" id="MobiDB-lite"/>
    </source>
</evidence>
<evidence type="ECO:0000313" key="4">
    <source>
        <dbReference type="Proteomes" id="UP000271587"/>
    </source>
</evidence>
<dbReference type="EMBL" id="CP033897">
    <property type="protein sequence ID" value="AZA12314.1"/>
    <property type="molecule type" value="Genomic_DNA"/>
</dbReference>
<reference evidence="3 4" key="1">
    <citation type="submission" date="2018-11" db="EMBL/GenBank/DDBJ databases">
        <authorList>
            <person name="Kleinhagauer T."/>
            <person name="Glaeser S.P."/>
            <person name="Spergser J."/>
            <person name="Ruckert C."/>
            <person name="Kaempfer P."/>
            <person name="Busse H.-J."/>
        </authorList>
    </citation>
    <scope>NUCLEOTIDE SEQUENCE [LARGE SCALE GENOMIC DNA]</scope>
    <source>
        <strain evidence="3 4">W8</strain>
    </source>
</reference>
<proteinExistence type="predicted"/>
<dbReference type="OrthoDB" id="10014453at2"/>
<organism evidence="3 4">
    <name type="scientific">Corynebacterium gerontici</name>
    <dbReference type="NCBI Taxonomy" id="2079234"/>
    <lineage>
        <taxon>Bacteria</taxon>
        <taxon>Bacillati</taxon>
        <taxon>Actinomycetota</taxon>
        <taxon>Actinomycetes</taxon>
        <taxon>Mycobacteriales</taxon>
        <taxon>Corynebacteriaceae</taxon>
        <taxon>Corynebacterium</taxon>
    </lineage>
</organism>
<dbReference type="KEGG" id="cgk:CGERO_10145"/>
<feature type="compositionally biased region" description="Low complexity" evidence="1">
    <location>
        <begin position="32"/>
        <end position="79"/>
    </location>
</feature>
<gene>
    <name evidence="3" type="ORF">CGERO_10145</name>
</gene>
<name>A0A3G6J8G0_9CORY</name>
<feature type="compositionally biased region" description="Polar residues" evidence="1">
    <location>
        <begin position="81"/>
        <end position="92"/>
    </location>
</feature>
<protein>
    <recommendedName>
        <fullName evidence="5">Secreted protein</fullName>
    </recommendedName>
</protein>
<dbReference type="RefSeq" id="WP_123935568.1">
    <property type="nucleotide sequence ID" value="NZ_CP033897.1"/>
</dbReference>
<accession>A0A3G6J8G0</accession>
<evidence type="ECO:0000256" key="2">
    <source>
        <dbReference type="SAM" id="SignalP"/>
    </source>
</evidence>
<feature type="region of interest" description="Disordered" evidence="1">
    <location>
        <begin position="29"/>
        <end position="92"/>
    </location>
</feature>
<sequence precursor="true">MKIQKFASAALLTAAVSVAGAGFANTAHAEEATTAPADTAAVAVADPAEDTTPVEPTTPATEEPATETPAEPATPEAPAQGGSSTAGADAFSSQISPDNVTNFFGKAVDLVAAILGFVGKVV</sequence>
<dbReference type="Proteomes" id="UP000271587">
    <property type="component" value="Chromosome"/>
</dbReference>
<keyword evidence="4" id="KW-1185">Reference proteome</keyword>
<keyword evidence="2" id="KW-0732">Signal</keyword>